<evidence type="ECO:0000259" key="1">
    <source>
        <dbReference type="PROSITE" id="PS50943"/>
    </source>
</evidence>
<dbReference type="InterPro" id="IPR010982">
    <property type="entry name" value="Lambda_DNA-bd_dom_sf"/>
</dbReference>
<dbReference type="PROSITE" id="PS50943">
    <property type="entry name" value="HTH_CROC1"/>
    <property type="match status" value="1"/>
</dbReference>
<accession>A0A9D9H6N0</accession>
<proteinExistence type="predicted"/>
<dbReference type="SMART" id="SM00530">
    <property type="entry name" value="HTH_XRE"/>
    <property type="match status" value="1"/>
</dbReference>
<dbReference type="EMBL" id="JADIMT010000089">
    <property type="protein sequence ID" value="MBO8436808.1"/>
    <property type="molecule type" value="Genomic_DNA"/>
</dbReference>
<dbReference type="Gene3D" id="1.10.260.40">
    <property type="entry name" value="lambda repressor-like DNA-binding domains"/>
    <property type="match status" value="1"/>
</dbReference>
<dbReference type="SUPFAM" id="SSF47413">
    <property type="entry name" value="lambda repressor-like DNA-binding domains"/>
    <property type="match status" value="1"/>
</dbReference>
<comment type="caution">
    <text evidence="2">The sequence shown here is derived from an EMBL/GenBank/DDBJ whole genome shotgun (WGS) entry which is preliminary data.</text>
</comment>
<gene>
    <name evidence="2" type="ORF">IAA97_07520</name>
</gene>
<feature type="domain" description="HTH cro/C1-type" evidence="1">
    <location>
        <begin position="42"/>
        <end position="95"/>
    </location>
</feature>
<evidence type="ECO:0000313" key="3">
    <source>
        <dbReference type="Proteomes" id="UP000823615"/>
    </source>
</evidence>
<dbReference type="InterPro" id="IPR001387">
    <property type="entry name" value="Cro/C1-type_HTH"/>
</dbReference>
<evidence type="ECO:0000313" key="2">
    <source>
        <dbReference type="EMBL" id="MBO8436808.1"/>
    </source>
</evidence>
<dbReference type="Proteomes" id="UP000823615">
    <property type="component" value="Unassembled WGS sequence"/>
</dbReference>
<reference evidence="2" key="1">
    <citation type="submission" date="2020-10" db="EMBL/GenBank/DDBJ databases">
        <authorList>
            <person name="Gilroy R."/>
        </authorList>
    </citation>
    <scope>NUCLEOTIDE SEQUENCE</scope>
    <source>
        <strain evidence="2">7293</strain>
    </source>
</reference>
<reference evidence="2" key="2">
    <citation type="journal article" date="2021" name="PeerJ">
        <title>Extensive microbial diversity within the chicken gut microbiome revealed by metagenomics and culture.</title>
        <authorList>
            <person name="Gilroy R."/>
            <person name="Ravi A."/>
            <person name="Getino M."/>
            <person name="Pursley I."/>
            <person name="Horton D.L."/>
            <person name="Alikhan N.F."/>
            <person name="Baker D."/>
            <person name="Gharbi K."/>
            <person name="Hall N."/>
            <person name="Watson M."/>
            <person name="Adriaenssens E.M."/>
            <person name="Foster-Nyarko E."/>
            <person name="Jarju S."/>
            <person name="Secka A."/>
            <person name="Antonio M."/>
            <person name="Oren A."/>
            <person name="Chaudhuri R.R."/>
            <person name="La Ragione R."/>
            <person name="Hildebrand F."/>
            <person name="Pallen M.J."/>
        </authorList>
    </citation>
    <scope>NUCLEOTIDE SEQUENCE</scope>
    <source>
        <strain evidence="2">7293</strain>
    </source>
</reference>
<dbReference type="GO" id="GO:0003677">
    <property type="term" value="F:DNA binding"/>
    <property type="evidence" value="ECO:0007669"/>
    <property type="project" value="InterPro"/>
</dbReference>
<dbReference type="CDD" id="cd00093">
    <property type="entry name" value="HTH_XRE"/>
    <property type="match status" value="1"/>
</dbReference>
<dbReference type="AlphaFoldDB" id="A0A9D9H6N0"/>
<organism evidence="2 3">
    <name type="scientific">Candidatus Ornithospirochaeta stercoripullorum</name>
    <dbReference type="NCBI Taxonomy" id="2840899"/>
    <lineage>
        <taxon>Bacteria</taxon>
        <taxon>Pseudomonadati</taxon>
        <taxon>Spirochaetota</taxon>
        <taxon>Spirochaetia</taxon>
        <taxon>Spirochaetales</taxon>
        <taxon>Spirochaetaceae</taxon>
        <taxon>Spirochaetaceae incertae sedis</taxon>
        <taxon>Candidatus Ornithospirochaeta</taxon>
    </lineage>
</organism>
<protein>
    <submittedName>
        <fullName evidence="2">Helix-turn-helix domain-containing protein</fullName>
    </submittedName>
</protein>
<dbReference type="Pfam" id="PF01381">
    <property type="entry name" value="HTH_3"/>
    <property type="match status" value="1"/>
</dbReference>
<sequence>MKDEIRKYGSSVGDDAVEHINSLLTKEERAEADIEVQLMKELTAARKEKKMTQKKLGELCGLPQSAIARIEKGENSPSIATVTKVLSALGKRLYIGDMM</sequence>
<name>A0A9D9H6N0_9SPIO</name>